<feature type="non-terminal residue" evidence="2">
    <location>
        <position position="1"/>
    </location>
</feature>
<reference evidence="2 3" key="1">
    <citation type="submission" date="2019-09" db="EMBL/GenBank/DDBJ databases">
        <title>Bird 10,000 Genomes (B10K) Project - Family phase.</title>
        <authorList>
            <person name="Zhang G."/>
        </authorList>
    </citation>
    <scope>NUCLEOTIDE SEQUENCE [LARGE SCALE GENOMIC DNA]</scope>
    <source>
        <strain evidence="2">B10K-DU-012-80</strain>
    </source>
</reference>
<gene>
    <name evidence="2" type="primary">Fam169a</name>
    <name evidence="2" type="ORF">BUCABY_R16072</name>
</gene>
<dbReference type="PANTHER" id="PTHR22442">
    <property type="match status" value="1"/>
</dbReference>
<feature type="non-terminal residue" evidence="2">
    <location>
        <position position="199"/>
    </location>
</feature>
<dbReference type="Proteomes" id="UP000551127">
    <property type="component" value="Unassembled WGS sequence"/>
</dbReference>
<evidence type="ECO:0000313" key="3">
    <source>
        <dbReference type="Proteomes" id="UP000551127"/>
    </source>
</evidence>
<sequence>QNYKMTVLDTMFVRKKHRGRSCGLYMLEDFVDSFTEKYLGLQYPLSAFSYGCSACKQYFEKYPENHNLLWEVQGVGHWFQTKSIMTMWQEDKLKTAAETSQKENNNIQAEDHSHQSAAVAEASGQNTDLEAKRTADSQKGKESIDIHASTSEDPDIVPVSIWTRSGHLKRPRIGKNSQESQPETSQGDEENALHVSESR</sequence>
<keyword evidence="3" id="KW-1185">Reference proteome</keyword>
<dbReference type="OrthoDB" id="8954808at2759"/>
<organism evidence="2 3">
    <name type="scientific">Bucorvus abyssinicus</name>
    <name type="common">Northern ground-hornbill</name>
    <name type="synonym">Abyssinian ground-hornbill</name>
    <dbReference type="NCBI Taxonomy" id="153643"/>
    <lineage>
        <taxon>Eukaryota</taxon>
        <taxon>Metazoa</taxon>
        <taxon>Chordata</taxon>
        <taxon>Craniata</taxon>
        <taxon>Vertebrata</taxon>
        <taxon>Euteleostomi</taxon>
        <taxon>Archelosauria</taxon>
        <taxon>Archosauria</taxon>
        <taxon>Dinosauria</taxon>
        <taxon>Saurischia</taxon>
        <taxon>Theropoda</taxon>
        <taxon>Coelurosauria</taxon>
        <taxon>Aves</taxon>
        <taxon>Neognathae</taxon>
        <taxon>Neoaves</taxon>
        <taxon>Telluraves</taxon>
        <taxon>Coraciimorphae</taxon>
        <taxon>Bucerotiformes</taxon>
        <taxon>Bucorvidae</taxon>
        <taxon>Bucorvus</taxon>
    </lineage>
</organism>
<dbReference type="InterPro" id="IPR029625">
    <property type="entry name" value="FAM169"/>
</dbReference>
<evidence type="ECO:0000256" key="1">
    <source>
        <dbReference type="SAM" id="MobiDB-lite"/>
    </source>
</evidence>
<feature type="compositionally biased region" description="Basic and acidic residues" evidence="1">
    <location>
        <begin position="129"/>
        <end position="145"/>
    </location>
</feature>
<protein>
    <submittedName>
        <fullName evidence="2">F169A protein</fullName>
    </submittedName>
</protein>
<name>A0A7K4YA41_BUCAB</name>
<dbReference type="PANTHER" id="PTHR22442:SF3">
    <property type="entry name" value="SOLUBLE LAMIN-ASSOCIATED PROTEIN OF 75 KDA"/>
    <property type="match status" value="1"/>
</dbReference>
<proteinExistence type="predicted"/>
<comment type="caution">
    <text evidence="2">The sequence shown here is derived from an EMBL/GenBank/DDBJ whole genome shotgun (WGS) entry which is preliminary data.</text>
</comment>
<feature type="compositionally biased region" description="Polar residues" evidence="1">
    <location>
        <begin position="97"/>
        <end position="108"/>
    </location>
</feature>
<accession>A0A7K4YA41</accession>
<feature type="compositionally biased region" description="Polar residues" evidence="1">
    <location>
        <begin position="175"/>
        <end position="185"/>
    </location>
</feature>
<evidence type="ECO:0000313" key="2">
    <source>
        <dbReference type="EMBL" id="NWR55833.1"/>
    </source>
</evidence>
<feature type="region of interest" description="Disordered" evidence="1">
    <location>
        <begin position="96"/>
        <end position="199"/>
    </location>
</feature>
<dbReference type="AlphaFoldDB" id="A0A7K4YA41"/>
<dbReference type="EMBL" id="VYZL01000749">
    <property type="protein sequence ID" value="NWR55833.1"/>
    <property type="molecule type" value="Genomic_DNA"/>
</dbReference>